<dbReference type="EMBL" id="CAJHIA010000002">
    <property type="protein sequence ID" value="CAD6439587.1"/>
    <property type="molecule type" value="Genomic_DNA"/>
</dbReference>
<gene>
    <name evidence="2" type="ORF">SCLTRI_LOCUS290</name>
</gene>
<sequence length="135" mass="15085">MMRPIDRQILTIDCDRPLGKVYPEVISPIFHKMQGEFLLLGIEITGPTTNISPTLPRRKPSPQTTAPPNPPLKPSPLSPSSKPRICMENQQRRTRSSTKSSSEMYEILPSKNKQNHDLHANTSPAHKPSGPQEIT</sequence>
<proteinExistence type="predicted"/>
<feature type="compositionally biased region" description="Pro residues" evidence="1">
    <location>
        <begin position="65"/>
        <end position="77"/>
    </location>
</feature>
<reference evidence="2" key="1">
    <citation type="submission" date="2020-10" db="EMBL/GenBank/DDBJ databases">
        <authorList>
            <person name="Kusch S."/>
        </authorList>
    </citation>
    <scope>NUCLEOTIDE SEQUENCE</scope>
    <source>
        <strain evidence="2">SwB9</strain>
    </source>
</reference>
<evidence type="ECO:0000313" key="3">
    <source>
        <dbReference type="Proteomes" id="UP000624404"/>
    </source>
</evidence>
<protein>
    <submittedName>
        <fullName evidence="2">Aa789383-cacc-409e-bf6c-25ba651b5baf-CDS</fullName>
    </submittedName>
</protein>
<evidence type="ECO:0000256" key="1">
    <source>
        <dbReference type="SAM" id="MobiDB-lite"/>
    </source>
</evidence>
<dbReference type="Proteomes" id="UP000624404">
    <property type="component" value="Unassembled WGS sequence"/>
</dbReference>
<comment type="caution">
    <text evidence="2">The sequence shown here is derived from an EMBL/GenBank/DDBJ whole genome shotgun (WGS) entry which is preliminary data.</text>
</comment>
<dbReference type="AlphaFoldDB" id="A0A8H2VLR3"/>
<organism evidence="2 3">
    <name type="scientific">Sclerotinia trifoliorum</name>
    <dbReference type="NCBI Taxonomy" id="28548"/>
    <lineage>
        <taxon>Eukaryota</taxon>
        <taxon>Fungi</taxon>
        <taxon>Dikarya</taxon>
        <taxon>Ascomycota</taxon>
        <taxon>Pezizomycotina</taxon>
        <taxon>Leotiomycetes</taxon>
        <taxon>Helotiales</taxon>
        <taxon>Sclerotiniaceae</taxon>
        <taxon>Sclerotinia</taxon>
    </lineage>
</organism>
<keyword evidence="3" id="KW-1185">Reference proteome</keyword>
<accession>A0A8H2VLR3</accession>
<dbReference type="OrthoDB" id="3557394at2759"/>
<feature type="region of interest" description="Disordered" evidence="1">
    <location>
        <begin position="46"/>
        <end position="135"/>
    </location>
</feature>
<evidence type="ECO:0000313" key="2">
    <source>
        <dbReference type="EMBL" id="CAD6439587.1"/>
    </source>
</evidence>
<name>A0A8H2VLR3_9HELO</name>